<evidence type="ECO:0000313" key="1">
    <source>
        <dbReference type="EMBL" id="UPW41810.1"/>
    </source>
</evidence>
<proteinExistence type="predicted"/>
<dbReference type="EMBL" id="OM869669">
    <property type="protein sequence ID" value="UPW41810.1"/>
    <property type="molecule type" value="Genomic_DNA"/>
</dbReference>
<sequence>MCYICIVDNLINLIMESISITRFDLRSTPENPIKPVTIVTSASCINKIIAEHLDSNHTLLIQSVSTSFDSACESPSDDTVSND</sequence>
<name>A0A976N322_9VIRU</name>
<reference evidence="1" key="1">
    <citation type="submission" date="2022-02" db="EMBL/GenBank/DDBJ databases">
        <title>Towards deciphering the DNA virus diversity associated with rodent species in the families Cricetidae and Heteromyidae.</title>
        <authorList>
            <person name="Lund M."/>
            <person name="Larsen B.B."/>
            <person name="Gryseels S."/>
            <person name="Kraberger S."/>
            <person name="Rowsey D.M."/>
            <person name="Steger L."/>
            <person name="Yule K.M."/>
            <person name="Upham N.S."/>
            <person name="Worobey M."/>
            <person name="Van Doorslaer K."/>
            <person name="Varsani A."/>
        </authorList>
    </citation>
    <scope>NUCLEOTIDE SEQUENCE</scope>
    <source>
        <strain evidence="1">NeonRodF7_4</strain>
    </source>
</reference>
<accession>A0A976N322</accession>
<protein>
    <submittedName>
        <fullName evidence="1">Uncharacterized protein</fullName>
    </submittedName>
</protein>
<organism evidence="1">
    <name type="scientific">Peromfec virus RodF7_4</name>
    <dbReference type="NCBI Taxonomy" id="2929353"/>
    <lineage>
        <taxon>Viruses</taxon>
        <taxon>Monodnaviria</taxon>
        <taxon>Sangervirae</taxon>
        <taxon>Phixviricota</taxon>
        <taxon>Malgrandaviricetes</taxon>
        <taxon>Petitvirales</taxon>
        <taxon>Microviridae</taxon>
    </lineage>
</organism>